<organism evidence="7 8">
    <name type="scientific">Candidatus Protochlamydia naegleriophila</name>
    <dbReference type="NCBI Taxonomy" id="389348"/>
    <lineage>
        <taxon>Bacteria</taxon>
        <taxon>Pseudomonadati</taxon>
        <taxon>Chlamydiota</taxon>
        <taxon>Chlamydiia</taxon>
        <taxon>Parachlamydiales</taxon>
        <taxon>Parachlamydiaceae</taxon>
        <taxon>Candidatus Protochlamydia</taxon>
    </lineage>
</organism>
<dbReference type="Pfam" id="PF13515">
    <property type="entry name" value="FUSC_2"/>
    <property type="match status" value="1"/>
</dbReference>
<accession>A0A0U5JB81</accession>
<name>A0A0U5JB81_9BACT</name>
<dbReference type="KEGG" id="pnl:PNK_0723"/>
<keyword evidence="3 5" id="KW-1133">Transmembrane helix</keyword>
<dbReference type="AlphaFoldDB" id="A0A0U5JB81"/>
<evidence type="ECO:0000256" key="1">
    <source>
        <dbReference type="ARBA" id="ARBA00004141"/>
    </source>
</evidence>
<keyword evidence="8" id="KW-1185">Reference proteome</keyword>
<dbReference type="GO" id="GO:0016020">
    <property type="term" value="C:membrane"/>
    <property type="evidence" value="ECO:0007669"/>
    <property type="project" value="UniProtKB-SubCell"/>
</dbReference>
<evidence type="ECO:0000256" key="3">
    <source>
        <dbReference type="ARBA" id="ARBA00022989"/>
    </source>
</evidence>
<dbReference type="PATRIC" id="fig|389348.3.peg.792"/>
<sequence>MAIFTQAKWQDFYSQINFKLALKTSLAALLSLYVCHELDRFIKHPDAFISGIWCVVASIFASQPTLGGTYKAIWNRFLGVLVGSALGGFFASQWGAHPFILGVAIFCTACICFASGLKENYRMACLSLAVIMIPWGINPSISPWIYAFFRFLDTCVGLGVAMFVAQAVWPSQALTTMQSQMADILSLVRQFYEYTLVSSSPHKSETIADDLINDVNQAFIQAHFNLEESKVELLVGMSPITIWVDLLSCLERLWESVRDLKKVFDPSMLEEVFDEELKKEVHHLSEQIDFILKDLSEKLKSGHSSYDYGRIAVLQESLIEELVRFRATRVMKKYSLERVENYFVFFYNFKHILNELQQLNGIIDQQLAIE</sequence>
<dbReference type="STRING" id="389348.PNK_0723"/>
<reference evidence="8" key="1">
    <citation type="submission" date="2015-09" db="EMBL/GenBank/DDBJ databases">
        <authorList>
            <person name="Bertelli C."/>
        </authorList>
    </citation>
    <scope>NUCLEOTIDE SEQUENCE [LARGE SCALE GENOMIC DNA]</scope>
    <source>
        <strain evidence="8">KNic</strain>
    </source>
</reference>
<dbReference type="EMBL" id="LN879502">
    <property type="protein sequence ID" value="CUI16349.1"/>
    <property type="molecule type" value="Genomic_DNA"/>
</dbReference>
<protein>
    <submittedName>
        <fullName evidence="7">Conserved putative membrane protein</fullName>
    </submittedName>
</protein>
<feature type="transmembrane region" description="Helical" evidence="5">
    <location>
        <begin position="73"/>
        <end position="90"/>
    </location>
</feature>
<dbReference type="Proteomes" id="UP000069902">
    <property type="component" value="Chromosome cPNK"/>
</dbReference>
<feature type="transmembrane region" description="Helical" evidence="5">
    <location>
        <begin position="96"/>
        <end position="114"/>
    </location>
</feature>
<evidence type="ECO:0000313" key="7">
    <source>
        <dbReference type="EMBL" id="CUI16349.1"/>
    </source>
</evidence>
<evidence type="ECO:0000313" key="8">
    <source>
        <dbReference type="Proteomes" id="UP000069902"/>
    </source>
</evidence>
<dbReference type="InParanoid" id="A0A0U5JB81"/>
<evidence type="ECO:0000259" key="6">
    <source>
        <dbReference type="Pfam" id="PF13515"/>
    </source>
</evidence>
<evidence type="ECO:0000256" key="2">
    <source>
        <dbReference type="ARBA" id="ARBA00022692"/>
    </source>
</evidence>
<feature type="domain" description="Integral membrane bound transporter" evidence="6">
    <location>
        <begin position="50"/>
        <end position="164"/>
    </location>
</feature>
<proteinExistence type="predicted"/>
<gene>
    <name evidence="7" type="ORF">PNK_0723</name>
</gene>
<dbReference type="InterPro" id="IPR052430">
    <property type="entry name" value="IVT-Associated"/>
</dbReference>
<dbReference type="PANTHER" id="PTHR47804">
    <property type="entry name" value="60S RIBOSOMAL PROTEIN L19"/>
    <property type="match status" value="1"/>
</dbReference>
<keyword evidence="2 5" id="KW-0812">Transmembrane</keyword>
<dbReference type="PANTHER" id="PTHR47804:SF3">
    <property type="entry name" value="PROTEIN BRE4"/>
    <property type="match status" value="1"/>
</dbReference>
<evidence type="ECO:0000256" key="4">
    <source>
        <dbReference type="ARBA" id="ARBA00023136"/>
    </source>
</evidence>
<comment type="subcellular location">
    <subcellularLocation>
        <location evidence="1">Membrane</location>
        <topology evidence="1">Multi-pass membrane protein</topology>
    </subcellularLocation>
</comment>
<dbReference type="RefSeq" id="WP_059060340.1">
    <property type="nucleotide sequence ID" value="NZ_LN879502.1"/>
</dbReference>
<dbReference type="InterPro" id="IPR049453">
    <property type="entry name" value="Memb_transporter_dom"/>
</dbReference>
<evidence type="ECO:0000256" key="5">
    <source>
        <dbReference type="SAM" id="Phobius"/>
    </source>
</evidence>
<feature type="transmembrane region" description="Helical" evidence="5">
    <location>
        <begin position="121"/>
        <end position="138"/>
    </location>
</feature>
<keyword evidence="4 5" id="KW-0472">Membrane</keyword>